<dbReference type="GO" id="GO:0006284">
    <property type="term" value="P:base-excision repair"/>
    <property type="evidence" value="ECO:0007669"/>
    <property type="project" value="TreeGrafter"/>
</dbReference>
<comment type="cofactor">
    <cofactor evidence="9">
        <name>Zn(2+)</name>
        <dbReference type="ChEBI" id="CHEBI:29105"/>
    </cofactor>
    <text evidence="9">Binds 3 Zn(2+) ions.</text>
</comment>
<dbReference type="STRING" id="589865.DaAHT2_1226"/>
<evidence type="ECO:0000313" key="12">
    <source>
        <dbReference type="Proteomes" id="UP000001508"/>
    </source>
</evidence>
<keyword evidence="6 9" id="KW-0378">Hydrolase</keyword>
<gene>
    <name evidence="9" type="primary">nfo</name>
    <name evidence="11" type="ordered locus">DaAHT2_1226</name>
</gene>
<name>D6Z2Z8_DESAT</name>
<dbReference type="Gene3D" id="3.20.20.150">
    <property type="entry name" value="Divalent-metal-dependent TIM barrel enzymes"/>
    <property type="match status" value="1"/>
</dbReference>
<evidence type="ECO:0000256" key="4">
    <source>
        <dbReference type="ARBA" id="ARBA00022759"/>
    </source>
</evidence>
<comment type="catalytic activity">
    <reaction evidence="9">
        <text>Endonucleolytic cleavage to 5'-phosphooligonucleotide end-products.</text>
        <dbReference type="EC" id="3.1.21.2"/>
    </reaction>
</comment>
<evidence type="ECO:0000256" key="8">
    <source>
        <dbReference type="ARBA" id="ARBA00023204"/>
    </source>
</evidence>
<dbReference type="RefSeq" id="WP_013163452.1">
    <property type="nucleotide sequence ID" value="NC_014216.1"/>
</dbReference>
<dbReference type="OrthoDB" id="9805666at2"/>
<feature type="binding site" evidence="9">
    <location>
        <position position="150"/>
    </location>
    <ligand>
        <name>Zn(2+)</name>
        <dbReference type="ChEBI" id="CHEBI:29105"/>
        <label>2</label>
    </ligand>
</feature>
<dbReference type="PANTHER" id="PTHR21445:SF0">
    <property type="entry name" value="APURINIC-APYRIMIDINIC ENDONUCLEASE"/>
    <property type="match status" value="1"/>
</dbReference>
<dbReference type="GO" id="GO:0008833">
    <property type="term" value="F:deoxyribonuclease IV (phage-T4-induced) activity"/>
    <property type="evidence" value="ECO:0007669"/>
    <property type="project" value="UniProtKB-UniRule"/>
</dbReference>
<dbReference type="EC" id="3.1.21.2" evidence="9"/>
<feature type="binding site" evidence="9">
    <location>
        <position position="184"/>
    </location>
    <ligand>
        <name>Zn(2+)</name>
        <dbReference type="ChEBI" id="CHEBI:29105"/>
        <label>2</label>
    </ligand>
</feature>
<dbReference type="HAMAP" id="MF_00152">
    <property type="entry name" value="Nfo"/>
    <property type="match status" value="1"/>
</dbReference>
<evidence type="ECO:0000256" key="5">
    <source>
        <dbReference type="ARBA" id="ARBA00022763"/>
    </source>
</evidence>
<feature type="binding site" evidence="9">
    <location>
        <position position="221"/>
    </location>
    <ligand>
        <name>Zn(2+)</name>
        <dbReference type="ChEBI" id="CHEBI:29105"/>
        <label>2</label>
    </ligand>
</feature>
<dbReference type="FunCoup" id="D6Z2Z8">
    <property type="interactions" value="238"/>
</dbReference>
<dbReference type="InterPro" id="IPR036237">
    <property type="entry name" value="Xyl_isomerase-like_sf"/>
</dbReference>
<dbReference type="InterPro" id="IPR018246">
    <property type="entry name" value="AP_endonuc_F2_Zn_BS"/>
</dbReference>
<feature type="binding site" evidence="9">
    <location>
        <position position="112"/>
    </location>
    <ligand>
        <name>Zn(2+)</name>
        <dbReference type="ChEBI" id="CHEBI:29105"/>
        <label>1</label>
    </ligand>
</feature>
<dbReference type="Proteomes" id="UP000001508">
    <property type="component" value="Chromosome"/>
</dbReference>
<dbReference type="GO" id="GO:0003677">
    <property type="term" value="F:DNA binding"/>
    <property type="evidence" value="ECO:0007669"/>
    <property type="project" value="InterPro"/>
</dbReference>
<keyword evidence="12" id="KW-1185">Reference proteome</keyword>
<dbReference type="Pfam" id="PF01261">
    <property type="entry name" value="AP_endonuc_2"/>
    <property type="match status" value="1"/>
</dbReference>
<dbReference type="InParanoid" id="D6Z2Z8"/>
<proteinExistence type="inferred from homology"/>
<dbReference type="PANTHER" id="PTHR21445">
    <property type="entry name" value="ENDONUCLEASE IV ENDODEOXYRIBONUCLEASE IV"/>
    <property type="match status" value="1"/>
</dbReference>
<evidence type="ECO:0000256" key="6">
    <source>
        <dbReference type="ARBA" id="ARBA00022801"/>
    </source>
</evidence>
<evidence type="ECO:0000256" key="1">
    <source>
        <dbReference type="ARBA" id="ARBA00005340"/>
    </source>
</evidence>
<reference evidence="12" key="1">
    <citation type="submission" date="2010-02" db="EMBL/GenBank/DDBJ databases">
        <title>Complete sequence of Desulfurivibrio alkaliphilus AHT2.</title>
        <authorList>
            <consortium name="US DOE Joint Genome Institute"/>
            <person name="Pitluck S."/>
            <person name="Chertkov O."/>
            <person name="Detter J.C."/>
            <person name="Han C."/>
            <person name="Tapia R."/>
            <person name="Larimer F."/>
            <person name="Land M."/>
            <person name="Hauser L."/>
            <person name="Kyrpides N."/>
            <person name="Mikhailova N."/>
            <person name="Sorokin D.Y."/>
            <person name="Muyzer G."/>
            <person name="Woyke T."/>
        </authorList>
    </citation>
    <scope>NUCLEOTIDE SEQUENCE [LARGE SCALE GENOMIC DNA]</scope>
    <source>
        <strain evidence="12">DSM 19089 / UNIQEM U267 / AHT2</strain>
    </source>
</reference>
<evidence type="ECO:0000256" key="7">
    <source>
        <dbReference type="ARBA" id="ARBA00022833"/>
    </source>
</evidence>
<keyword evidence="3 9" id="KW-0479">Metal-binding</keyword>
<dbReference type="GO" id="GO:0008270">
    <property type="term" value="F:zinc ion binding"/>
    <property type="evidence" value="ECO:0007669"/>
    <property type="project" value="UniProtKB-UniRule"/>
</dbReference>
<keyword evidence="7 9" id="KW-0862">Zinc</keyword>
<keyword evidence="2 9" id="KW-0540">Nuclease</keyword>
<comment type="similarity">
    <text evidence="1 9">Belongs to the AP endonuclease 2 family.</text>
</comment>
<dbReference type="PROSITE" id="PS00730">
    <property type="entry name" value="AP_NUCLEASE_F2_2"/>
    <property type="match status" value="1"/>
</dbReference>
<dbReference type="FunFam" id="3.20.20.150:FF:000001">
    <property type="entry name" value="Probable endonuclease 4"/>
    <property type="match status" value="1"/>
</dbReference>
<evidence type="ECO:0000256" key="2">
    <source>
        <dbReference type="ARBA" id="ARBA00022722"/>
    </source>
</evidence>
<organism evidence="11 12">
    <name type="scientific">Desulfurivibrio alkaliphilus (strain DSM 19089 / UNIQEM U267 / AHT2)</name>
    <dbReference type="NCBI Taxonomy" id="589865"/>
    <lineage>
        <taxon>Bacteria</taxon>
        <taxon>Pseudomonadati</taxon>
        <taxon>Thermodesulfobacteriota</taxon>
        <taxon>Desulfobulbia</taxon>
        <taxon>Desulfobulbales</taxon>
        <taxon>Desulfobulbaceae</taxon>
        <taxon>Desulfurivibrio</taxon>
    </lineage>
</organism>
<feature type="binding site" evidence="9">
    <location>
        <position position="150"/>
    </location>
    <ligand>
        <name>Zn(2+)</name>
        <dbReference type="ChEBI" id="CHEBI:29105"/>
        <label>1</label>
    </ligand>
</feature>
<feature type="binding site" evidence="9">
    <location>
        <position position="72"/>
    </location>
    <ligand>
        <name>Zn(2+)</name>
        <dbReference type="ChEBI" id="CHEBI:29105"/>
        <label>1</label>
    </ligand>
</feature>
<evidence type="ECO:0000313" key="11">
    <source>
        <dbReference type="EMBL" id="ADH85923.1"/>
    </source>
</evidence>
<feature type="binding site" evidence="9">
    <location>
        <position position="236"/>
    </location>
    <ligand>
        <name>Zn(2+)</name>
        <dbReference type="ChEBI" id="CHEBI:29105"/>
        <label>3</label>
    </ligand>
</feature>
<dbReference type="PROSITE" id="PS00731">
    <property type="entry name" value="AP_NUCLEASE_F2_3"/>
    <property type="match status" value="1"/>
</dbReference>
<dbReference type="EMBL" id="CP001940">
    <property type="protein sequence ID" value="ADH85923.1"/>
    <property type="molecule type" value="Genomic_DNA"/>
</dbReference>
<evidence type="ECO:0000256" key="3">
    <source>
        <dbReference type="ARBA" id="ARBA00022723"/>
    </source>
</evidence>
<keyword evidence="8 9" id="KW-0234">DNA repair</keyword>
<keyword evidence="5 9" id="KW-0227">DNA damage</keyword>
<feature type="binding site" evidence="9">
    <location>
        <position position="266"/>
    </location>
    <ligand>
        <name>Zn(2+)</name>
        <dbReference type="ChEBI" id="CHEBI:29105"/>
        <label>2</label>
    </ligand>
</feature>
<feature type="binding site" evidence="9">
    <location>
        <position position="187"/>
    </location>
    <ligand>
        <name>Zn(2+)</name>
        <dbReference type="ChEBI" id="CHEBI:29105"/>
        <label>3</label>
    </ligand>
</feature>
<dbReference type="CDD" id="cd00019">
    <property type="entry name" value="AP2Ec"/>
    <property type="match status" value="1"/>
</dbReference>
<dbReference type="InterPro" id="IPR001719">
    <property type="entry name" value="AP_endonuc_2"/>
</dbReference>
<dbReference type="SUPFAM" id="SSF51658">
    <property type="entry name" value="Xylose isomerase-like"/>
    <property type="match status" value="1"/>
</dbReference>
<keyword evidence="4 9" id="KW-0255">Endonuclease</keyword>
<sequence length="289" mass="32002">MPLLGAHMSVAGGLHHAFEHIHKVAGESLQIFTRNQRQWRAAPVGPEEAAAFREAWQAAKTATGEKMPVAAHNSYLINLAGNKPETEQRSVQALSEELIRCQALQIPWLIMHPGSHLGQGVEAGIKRCSRNLDTVLEQAGGDNRVMILLENTAGQGTNLGHRFEELAAIIAASKHPERFGICFDTCHAFAAGYDLRTAEAYEQTFTELDRLIGIKHLHFFHLNDATKPLGSRVDRHTHIGQGEIGREGFRLLMNDPRFKNHPMVLETDKGPDLAEDIENLKVLRALIGQ</sequence>
<accession>D6Z2Z8</accession>
<dbReference type="GO" id="GO:0003906">
    <property type="term" value="F:DNA-(apurinic or apyrimidinic site) endonuclease activity"/>
    <property type="evidence" value="ECO:0007669"/>
    <property type="project" value="TreeGrafter"/>
</dbReference>
<dbReference type="KEGG" id="dak:DaAHT2_1226"/>
<feature type="domain" description="Xylose isomerase-like TIM barrel" evidence="10">
    <location>
        <begin position="26"/>
        <end position="281"/>
    </location>
</feature>
<dbReference type="SMART" id="SM00518">
    <property type="entry name" value="AP2Ec"/>
    <property type="match status" value="1"/>
</dbReference>
<feature type="binding site" evidence="9">
    <location>
        <position position="234"/>
    </location>
    <ligand>
        <name>Zn(2+)</name>
        <dbReference type="ChEBI" id="CHEBI:29105"/>
        <label>3</label>
    </ligand>
</feature>
<evidence type="ECO:0000259" key="10">
    <source>
        <dbReference type="Pfam" id="PF01261"/>
    </source>
</evidence>
<dbReference type="eggNOG" id="COG0648">
    <property type="taxonomic scope" value="Bacteria"/>
</dbReference>
<protein>
    <recommendedName>
        <fullName evidence="9">Probable endonuclease 4</fullName>
        <ecNumber evidence="9">3.1.21.2</ecNumber>
    </recommendedName>
    <alternativeName>
        <fullName evidence="9">Endodeoxyribonuclease IV</fullName>
    </alternativeName>
    <alternativeName>
        <fullName evidence="9">Endonuclease IV</fullName>
    </alternativeName>
</protein>
<dbReference type="InterPro" id="IPR013022">
    <property type="entry name" value="Xyl_isomerase-like_TIM-brl"/>
</dbReference>
<comment type="function">
    <text evidence="9">Endonuclease IV plays a role in DNA repair. It cleaves phosphodiester bonds at apurinic or apyrimidinic (AP) sites, generating a 3'-hydroxyl group and a 5'-terminal sugar phosphate.</text>
</comment>
<dbReference type="HOGENOM" id="CLU_025885_0_1_7"/>
<dbReference type="GO" id="GO:0008081">
    <property type="term" value="F:phosphoric diester hydrolase activity"/>
    <property type="evidence" value="ECO:0007669"/>
    <property type="project" value="TreeGrafter"/>
</dbReference>
<dbReference type="NCBIfam" id="TIGR00587">
    <property type="entry name" value="nfo"/>
    <property type="match status" value="1"/>
</dbReference>
<evidence type="ECO:0000256" key="9">
    <source>
        <dbReference type="HAMAP-Rule" id="MF_00152"/>
    </source>
</evidence>
<dbReference type="PROSITE" id="PS51432">
    <property type="entry name" value="AP_NUCLEASE_F2_4"/>
    <property type="match status" value="1"/>
</dbReference>
<dbReference type="AlphaFoldDB" id="D6Z2Z8"/>